<dbReference type="RefSeq" id="XP_067081500.1">
    <property type="nucleotide sequence ID" value="XM_067225399.1"/>
</dbReference>
<dbReference type="PROSITE" id="PS50103">
    <property type="entry name" value="ZF_C3H1"/>
    <property type="match status" value="1"/>
</dbReference>
<comment type="caution">
    <text evidence="4">The sequence shown here is derived from an EMBL/GenBank/DDBJ whole genome shotgun (WGS) entry which is preliminary data.</text>
</comment>
<keyword evidence="5" id="KW-1185">Reference proteome</keyword>
<dbReference type="GeneID" id="92376248"/>
<reference evidence="4" key="1">
    <citation type="submission" date="2016-09" db="EMBL/GenBank/DDBJ databases">
        <authorList>
            <person name="Hebert L."/>
            <person name="Moumen B."/>
        </authorList>
    </citation>
    <scope>NUCLEOTIDE SEQUENCE [LARGE SCALE GENOMIC DNA]</scope>
    <source>
        <strain evidence="4">OVI</strain>
    </source>
</reference>
<dbReference type="InterPro" id="IPR000571">
    <property type="entry name" value="Znf_CCCH"/>
</dbReference>
<keyword evidence="1" id="KW-0479">Metal-binding</keyword>
<proteinExistence type="predicted"/>
<feature type="zinc finger region" description="C3H1-type" evidence="1">
    <location>
        <begin position="394"/>
        <end position="420"/>
    </location>
</feature>
<dbReference type="GO" id="GO:0008270">
    <property type="term" value="F:zinc ion binding"/>
    <property type="evidence" value="ECO:0007669"/>
    <property type="project" value="UniProtKB-KW"/>
</dbReference>
<evidence type="ECO:0000256" key="2">
    <source>
        <dbReference type="SAM" id="MobiDB-lite"/>
    </source>
</evidence>
<protein>
    <submittedName>
        <fullName evidence="4">MRB1-associated protein</fullName>
    </submittedName>
</protein>
<evidence type="ECO:0000256" key="1">
    <source>
        <dbReference type="PROSITE-ProRule" id="PRU00723"/>
    </source>
</evidence>
<dbReference type="EMBL" id="CZPT02001525">
    <property type="protein sequence ID" value="SCU70734.1"/>
    <property type="molecule type" value="Genomic_DNA"/>
</dbReference>
<dbReference type="VEuPathDB" id="TriTrypDB:TEOVI_000230800"/>
<sequence>MQGTGSAKSFLEKLKSGRTTSAAIDNNAPPDGDGVILRRVERQYASEPLSALGLKLTEDAEVLSTEVGSPAAKSNIPLHYMIIAVNNQFVGSRADFEDIAAQLLTLVIKLQSTAAMSELLANILNEEEKNFNENGDSCIDVNELLRTTPRYGFLSAEHPMFLRWNQRLQTQREARQLIRQATREAEEQQAKEALEALRRVADAEDEIQQQQAQQERQHQQMLRQGPETVNPSAPEAGARPGGEVLLKQVQDESTFGESNVNNEGFEESPEEASPEELLKLIGAEPVETEVVQHVDADEPTEVRFFINPTEEYALSNGTRVTISVKKRSGPIPKPPPGKPPKGIEKLMTNKLSDAIPATGNGGHEPTCTFCYVSGHTEKDCSEKREQERKLSVVPKERQICRDFMRGRCTRSECVMRHVSLPPRGRRARSRSRERSVRRRSREKHRRTSRERRRGSRRRSRRRDPSVRSHRRK</sequence>
<feature type="compositionally biased region" description="Low complexity" evidence="2">
    <location>
        <begin position="208"/>
        <end position="224"/>
    </location>
</feature>
<accession>A0A1G4IEF3</accession>
<feature type="compositionally biased region" description="Polar residues" evidence="2">
    <location>
        <begin position="252"/>
        <end position="262"/>
    </location>
</feature>
<feature type="region of interest" description="Disordered" evidence="2">
    <location>
        <begin position="252"/>
        <end position="273"/>
    </location>
</feature>
<feature type="domain" description="C3H1-type" evidence="3">
    <location>
        <begin position="394"/>
        <end position="420"/>
    </location>
</feature>
<keyword evidence="1" id="KW-0863">Zinc-finger</keyword>
<gene>
    <name evidence="4" type="ORF">TEOVI_000230800</name>
</gene>
<evidence type="ECO:0000259" key="3">
    <source>
        <dbReference type="PROSITE" id="PS50103"/>
    </source>
</evidence>
<dbReference type="AlphaFoldDB" id="A0A1G4IEF3"/>
<name>A0A1G4IEF3_TRYEQ</name>
<dbReference type="Proteomes" id="UP000195570">
    <property type="component" value="Unassembled WGS sequence"/>
</dbReference>
<feature type="region of interest" description="Disordered" evidence="2">
    <location>
        <begin position="203"/>
        <end position="239"/>
    </location>
</feature>
<evidence type="ECO:0000313" key="4">
    <source>
        <dbReference type="EMBL" id="SCU70734.1"/>
    </source>
</evidence>
<feature type="region of interest" description="Disordered" evidence="2">
    <location>
        <begin position="419"/>
        <end position="472"/>
    </location>
</feature>
<organism evidence="4 5">
    <name type="scientific">Trypanosoma equiperdum</name>
    <dbReference type="NCBI Taxonomy" id="5694"/>
    <lineage>
        <taxon>Eukaryota</taxon>
        <taxon>Discoba</taxon>
        <taxon>Euglenozoa</taxon>
        <taxon>Kinetoplastea</taxon>
        <taxon>Metakinetoplastina</taxon>
        <taxon>Trypanosomatida</taxon>
        <taxon>Trypanosomatidae</taxon>
        <taxon>Trypanosoma</taxon>
    </lineage>
</organism>
<keyword evidence="1" id="KW-0862">Zinc</keyword>
<feature type="compositionally biased region" description="Basic residues" evidence="2">
    <location>
        <begin position="423"/>
        <end position="472"/>
    </location>
</feature>
<feature type="compositionally biased region" description="Acidic residues" evidence="2">
    <location>
        <begin position="264"/>
        <end position="273"/>
    </location>
</feature>
<evidence type="ECO:0000313" key="5">
    <source>
        <dbReference type="Proteomes" id="UP000195570"/>
    </source>
</evidence>